<reference evidence="2 3" key="1">
    <citation type="submission" date="2019-02" db="EMBL/GenBank/DDBJ databases">
        <title>Genome sequencing of the rare red list fungi Antrodiella citrinella (Flaviporus citrinellus).</title>
        <authorList>
            <person name="Buettner E."/>
            <person name="Kellner H."/>
        </authorList>
    </citation>
    <scope>NUCLEOTIDE SEQUENCE [LARGE SCALE GENOMIC DNA]</scope>
    <source>
        <strain evidence="2 3">DSM 108506</strain>
    </source>
</reference>
<accession>A0A4S4MPC4</accession>
<protein>
    <submittedName>
        <fullName evidence="2">Uncharacterized protein</fullName>
    </submittedName>
</protein>
<dbReference type="AlphaFoldDB" id="A0A4S4MPC4"/>
<dbReference type="Proteomes" id="UP000308730">
    <property type="component" value="Unassembled WGS sequence"/>
</dbReference>
<feature type="region of interest" description="Disordered" evidence="1">
    <location>
        <begin position="121"/>
        <end position="143"/>
    </location>
</feature>
<evidence type="ECO:0000256" key="1">
    <source>
        <dbReference type="SAM" id="MobiDB-lite"/>
    </source>
</evidence>
<dbReference type="OrthoDB" id="3033167at2759"/>
<organism evidence="2 3">
    <name type="scientific">Antrodiella citrinella</name>
    <dbReference type="NCBI Taxonomy" id="2447956"/>
    <lineage>
        <taxon>Eukaryota</taxon>
        <taxon>Fungi</taxon>
        <taxon>Dikarya</taxon>
        <taxon>Basidiomycota</taxon>
        <taxon>Agaricomycotina</taxon>
        <taxon>Agaricomycetes</taxon>
        <taxon>Polyporales</taxon>
        <taxon>Steccherinaceae</taxon>
        <taxon>Antrodiella</taxon>
    </lineage>
</organism>
<feature type="compositionally biased region" description="Low complexity" evidence="1">
    <location>
        <begin position="76"/>
        <end position="98"/>
    </location>
</feature>
<keyword evidence="3" id="KW-1185">Reference proteome</keyword>
<feature type="region of interest" description="Disordered" evidence="1">
    <location>
        <begin position="49"/>
        <end position="98"/>
    </location>
</feature>
<feature type="region of interest" description="Disordered" evidence="1">
    <location>
        <begin position="180"/>
        <end position="221"/>
    </location>
</feature>
<gene>
    <name evidence="2" type="ORF">EUX98_g6334</name>
</gene>
<comment type="caution">
    <text evidence="2">The sequence shown here is derived from an EMBL/GenBank/DDBJ whole genome shotgun (WGS) entry which is preliminary data.</text>
</comment>
<evidence type="ECO:0000313" key="2">
    <source>
        <dbReference type="EMBL" id="THH27842.1"/>
    </source>
</evidence>
<proteinExistence type="predicted"/>
<evidence type="ECO:0000313" key="3">
    <source>
        <dbReference type="Proteomes" id="UP000308730"/>
    </source>
</evidence>
<name>A0A4S4MPC4_9APHY</name>
<sequence length="221" mass="24521">MNAIEEETSSMLRRNSPPAQSFYGYVSGIRSQHIPAVVRHASMLTLIPEEDPDPETLPDYFSSSSSDRLFPDIREPSLSPTRSRSPSPRSSDSVSFPRPYSTVGVGNKIAIHSSPAKLPQPLRVYFDSPTEDPVGSDPLEKPDYELDLDYDNLDFTWEKFDRSGLDLEMHSLSGPLSIVDEREEGGTQDDPMAVSLDDLVPASTSAEGQDQDWADYPHEDS</sequence>
<dbReference type="EMBL" id="SGPM01000220">
    <property type="protein sequence ID" value="THH27842.1"/>
    <property type="molecule type" value="Genomic_DNA"/>
</dbReference>